<evidence type="ECO:0000313" key="3">
    <source>
        <dbReference type="Proteomes" id="UP000485058"/>
    </source>
</evidence>
<accession>A0A699ZEQ5</accession>
<proteinExistence type="predicted"/>
<evidence type="ECO:0000313" key="2">
    <source>
        <dbReference type="EMBL" id="GFH14032.1"/>
    </source>
</evidence>
<feature type="non-terminal residue" evidence="2">
    <location>
        <position position="82"/>
    </location>
</feature>
<sequence>MAAQVYAGLGWQGPELLLLLATLQQAGALPESLRCQAADLILQDVERFKEQVPQLASLFATASPYQHQLLFEALAASAEQQA</sequence>
<reference evidence="2 3" key="1">
    <citation type="submission" date="2020-02" db="EMBL/GenBank/DDBJ databases">
        <title>Draft genome sequence of Haematococcus lacustris strain NIES-144.</title>
        <authorList>
            <person name="Morimoto D."/>
            <person name="Nakagawa S."/>
            <person name="Yoshida T."/>
            <person name="Sawayama S."/>
        </authorList>
    </citation>
    <scope>NUCLEOTIDE SEQUENCE [LARGE SCALE GENOMIC DNA]</scope>
    <source>
        <strain evidence="2 3">NIES-144</strain>
    </source>
</reference>
<dbReference type="AlphaFoldDB" id="A0A699ZEQ5"/>
<gene>
    <name evidence="2" type="ORF">HaLaN_10005</name>
</gene>
<organism evidence="2 3">
    <name type="scientific">Haematococcus lacustris</name>
    <name type="common">Green alga</name>
    <name type="synonym">Haematococcus pluvialis</name>
    <dbReference type="NCBI Taxonomy" id="44745"/>
    <lineage>
        <taxon>Eukaryota</taxon>
        <taxon>Viridiplantae</taxon>
        <taxon>Chlorophyta</taxon>
        <taxon>core chlorophytes</taxon>
        <taxon>Chlorophyceae</taxon>
        <taxon>CS clade</taxon>
        <taxon>Chlamydomonadales</taxon>
        <taxon>Haematococcaceae</taxon>
        <taxon>Haematococcus</taxon>
    </lineage>
</organism>
<dbReference type="Proteomes" id="UP000485058">
    <property type="component" value="Unassembled WGS sequence"/>
</dbReference>
<feature type="signal peptide" evidence="1">
    <location>
        <begin position="1"/>
        <end position="28"/>
    </location>
</feature>
<protein>
    <submittedName>
        <fullName evidence="2">Uncharacterized protein</fullName>
    </submittedName>
</protein>
<keyword evidence="3" id="KW-1185">Reference proteome</keyword>
<evidence type="ECO:0000256" key="1">
    <source>
        <dbReference type="SAM" id="SignalP"/>
    </source>
</evidence>
<comment type="caution">
    <text evidence="2">The sequence shown here is derived from an EMBL/GenBank/DDBJ whole genome shotgun (WGS) entry which is preliminary data.</text>
</comment>
<feature type="chain" id="PRO_5025551457" evidence="1">
    <location>
        <begin position="29"/>
        <end position="82"/>
    </location>
</feature>
<keyword evidence="1" id="KW-0732">Signal</keyword>
<dbReference type="EMBL" id="BLLF01000678">
    <property type="protein sequence ID" value="GFH14032.1"/>
    <property type="molecule type" value="Genomic_DNA"/>
</dbReference>
<name>A0A699ZEQ5_HAELA</name>